<gene>
    <name evidence="2" type="ORF">GCM10011516_17080</name>
</gene>
<evidence type="ECO:0000256" key="1">
    <source>
        <dbReference type="SAM" id="Coils"/>
    </source>
</evidence>
<dbReference type="EMBL" id="BMKM01000003">
    <property type="protein sequence ID" value="GGE19999.1"/>
    <property type="molecule type" value="Genomic_DNA"/>
</dbReference>
<protein>
    <submittedName>
        <fullName evidence="2">Uncharacterized protein</fullName>
    </submittedName>
</protein>
<evidence type="ECO:0000313" key="2">
    <source>
        <dbReference type="EMBL" id="GGE19999.1"/>
    </source>
</evidence>
<keyword evidence="1" id="KW-0175">Coiled coil</keyword>
<sequence>MLSYNEVSTLDRDIFDCCDQKPNPNENGGDCCYEAWLGDLVQVTADWKSANAYASNKELEYNLSVEERDRLKAWFADWEATDENADALCRQLELFILLLQKVCLVTDKTNKAIEILFCMVEDLYNRVDKLKSQYDKLLLCINCLKRPELSPGIGIMKLLEDYGQKLDAVILTRDIMIPQVVAVVELAYGLHINICEEYGLKRVIQYWKDKFKCNQGSNPDSTAYPESSKIVKSSEGYECCCLEPAIHLPIDSDEYYRQLEVDYLNSKQNVDGLKKELDSAKEKRDALLACKQSLENAINEVNPANKCK</sequence>
<evidence type="ECO:0000313" key="3">
    <source>
        <dbReference type="Proteomes" id="UP000614460"/>
    </source>
</evidence>
<accession>A0A8H9FZ29</accession>
<name>A0A8H9FZ29_9SPHI</name>
<feature type="coiled-coil region" evidence="1">
    <location>
        <begin position="256"/>
        <end position="297"/>
    </location>
</feature>
<dbReference type="Proteomes" id="UP000614460">
    <property type="component" value="Unassembled WGS sequence"/>
</dbReference>
<reference evidence="2" key="1">
    <citation type="journal article" date="2014" name="Int. J. Syst. Evol. Microbiol.">
        <title>Complete genome sequence of Corynebacterium casei LMG S-19264T (=DSM 44701T), isolated from a smear-ripened cheese.</title>
        <authorList>
            <consortium name="US DOE Joint Genome Institute (JGI-PGF)"/>
            <person name="Walter F."/>
            <person name="Albersmeier A."/>
            <person name="Kalinowski J."/>
            <person name="Ruckert C."/>
        </authorList>
    </citation>
    <scope>NUCLEOTIDE SEQUENCE</scope>
    <source>
        <strain evidence="2">CGMCC 1.15966</strain>
    </source>
</reference>
<proteinExistence type="predicted"/>
<dbReference type="AlphaFoldDB" id="A0A8H9FZ29"/>
<dbReference type="RefSeq" id="WP_182498500.1">
    <property type="nucleotide sequence ID" value="NZ_BMKM01000003.1"/>
</dbReference>
<organism evidence="2 3">
    <name type="scientific">Sphingobacterium cellulitidis</name>
    <dbReference type="NCBI Taxonomy" id="1768011"/>
    <lineage>
        <taxon>Bacteria</taxon>
        <taxon>Pseudomonadati</taxon>
        <taxon>Bacteroidota</taxon>
        <taxon>Sphingobacteriia</taxon>
        <taxon>Sphingobacteriales</taxon>
        <taxon>Sphingobacteriaceae</taxon>
        <taxon>Sphingobacterium</taxon>
    </lineage>
</organism>
<reference evidence="2" key="2">
    <citation type="submission" date="2020-09" db="EMBL/GenBank/DDBJ databases">
        <authorList>
            <person name="Sun Q."/>
            <person name="Zhou Y."/>
        </authorList>
    </citation>
    <scope>NUCLEOTIDE SEQUENCE</scope>
    <source>
        <strain evidence="2">CGMCC 1.15966</strain>
    </source>
</reference>
<comment type="caution">
    <text evidence="2">The sequence shown here is derived from an EMBL/GenBank/DDBJ whole genome shotgun (WGS) entry which is preliminary data.</text>
</comment>
<keyword evidence="3" id="KW-1185">Reference proteome</keyword>